<feature type="compositionally biased region" description="Basic and acidic residues" evidence="1">
    <location>
        <begin position="19"/>
        <end position="32"/>
    </location>
</feature>
<feature type="region of interest" description="Disordered" evidence="1">
    <location>
        <begin position="1"/>
        <end position="34"/>
    </location>
</feature>
<dbReference type="AlphaFoldDB" id="A0A1V3SVK0"/>
<sequence>MAGQENFRKRKRQERSKKCHDLETRPGEKGPKEAFSGRFDYLNLHMARNKEIFSGSVLFAGRMARSQENGEIGRCAGFWGKMDKQVPLPDSVKVAGSVLDMTGRDSQEGRNFSPDAKPLSPAIQNL</sequence>
<comment type="caution">
    <text evidence="2">The sequence shown here is derived from an EMBL/GenBank/DDBJ whole genome shotgun (WGS) entry which is preliminary data.</text>
</comment>
<feature type="region of interest" description="Disordered" evidence="1">
    <location>
        <begin position="102"/>
        <end position="126"/>
    </location>
</feature>
<dbReference type="EMBL" id="MPOJ01000010">
    <property type="protein sequence ID" value="OOH72893.1"/>
    <property type="molecule type" value="Genomic_DNA"/>
</dbReference>
<evidence type="ECO:0000313" key="2">
    <source>
        <dbReference type="EMBL" id="OOH72893.1"/>
    </source>
</evidence>
<gene>
    <name evidence="2" type="ORF">BOX24_05785</name>
</gene>
<protein>
    <submittedName>
        <fullName evidence="2">Uncharacterized protein</fullName>
    </submittedName>
</protein>
<organism evidence="2 3">
    <name type="scientific">Leptospirillum ferriphilum</name>
    <dbReference type="NCBI Taxonomy" id="178606"/>
    <lineage>
        <taxon>Bacteria</taxon>
        <taxon>Pseudomonadati</taxon>
        <taxon>Nitrospirota</taxon>
        <taxon>Nitrospiria</taxon>
        <taxon>Nitrospirales</taxon>
        <taxon>Nitrospiraceae</taxon>
        <taxon>Leptospirillum</taxon>
    </lineage>
</organism>
<feature type="compositionally biased region" description="Basic residues" evidence="1">
    <location>
        <begin position="8"/>
        <end position="18"/>
    </location>
</feature>
<reference evidence="2 3" key="1">
    <citation type="submission" date="2016-11" db="EMBL/GenBank/DDBJ databases">
        <title>Comparative genomics of co-occurring bacteria in distinct bioleaching systems unravels niche-specific adaptation.</title>
        <authorList>
            <person name="Zhang X."/>
            <person name="Liu X."/>
            <person name="Yin H."/>
        </authorList>
    </citation>
    <scope>NUCLEOTIDE SEQUENCE [LARGE SCALE GENOMIC DNA]</scope>
    <source>
        <strain evidence="2 3">DX</strain>
    </source>
</reference>
<name>A0A1V3SVK0_9BACT</name>
<accession>A0A1V3SVK0</accession>
<proteinExistence type="predicted"/>
<dbReference type="Proteomes" id="UP000188586">
    <property type="component" value="Unassembled WGS sequence"/>
</dbReference>
<evidence type="ECO:0000256" key="1">
    <source>
        <dbReference type="SAM" id="MobiDB-lite"/>
    </source>
</evidence>
<evidence type="ECO:0000313" key="3">
    <source>
        <dbReference type="Proteomes" id="UP000188586"/>
    </source>
</evidence>